<dbReference type="EnsemblPlants" id="TraesCS7A02G518900.1">
    <property type="protein sequence ID" value="TraesCS7A02G518900.1"/>
    <property type="gene ID" value="TraesCS7A02G518900"/>
</dbReference>
<protein>
    <submittedName>
        <fullName evidence="2">Uncharacterized protein</fullName>
    </submittedName>
</protein>
<reference evidence="2" key="1">
    <citation type="submission" date="2018-08" db="EMBL/GenBank/DDBJ databases">
        <authorList>
            <person name="Rossello M."/>
        </authorList>
    </citation>
    <scope>NUCLEOTIDE SEQUENCE [LARGE SCALE GENOMIC DNA]</scope>
    <source>
        <strain evidence="2">cv. Chinese Spring</strain>
    </source>
</reference>
<dbReference type="PANTHER" id="PTHR30231">
    <property type="entry name" value="DNA POLYMERASE III SUBUNIT EPSILON"/>
    <property type="match status" value="1"/>
</dbReference>
<evidence type="ECO:0000313" key="3">
    <source>
        <dbReference type="Proteomes" id="UP000019116"/>
    </source>
</evidence>
<dbReference type="Proteomes" id="UP000019116">
    <property type="component" value="Chromosome 7A"/>
</dbReference>
<proteinExistence type="predicted"/>
<feature type="region of interest" description="Disordered" evidence="1">
    <location>
        <begin position="123"/>
        <end position="183"/>
    </location>
</feature>
<dbReference type="Gramene" id="TraesCS7A02G518900.1">
    <property type="protein sequence ID" value="TraesCS7A02G518900.1"/>
    <property type="gene ID" value="TraesCS7A02G518900"/>
</dbReference>
<dbReference type="PANTHER" id="PTHR30231:SF22">
    <property type="entry name" value="EXONUCLEASE DOMAIN-CONTAINING PROTEIN"/>
    <property type="match status" value="1"/>
</dbReference>
<keyword evidence="3" id="KW-1185">Reference proteome</keyword>
<evidence type="ECO:0000256" key="1">
    <source>
        <dbReference type="SAM" id="MobiDB-lite"/>
    </source>
</evidence>
<organism evidence="2">
    <name type="scientific">Triticum aestivum</name>
    <name type="common">Wheat</name>
    <dbReference type="NCBI Taxonomy" id="4565"/>
    <lineage>
        <taxon>Eukaryota</taxon>
        <taxon>Viridiplantae</taxon>
        <taxon>Streptophyta</taxon>
        <taxon>Embryophyta</taxon>
        <taxon>Tracheophyta</taxon>
        <taxon>Spermatophyta</taxon>
        <taxon>Magnoliopsida</taxon>
        <taxon>Liliopsida</taxon>
        <taxon>Poales</taxon>
        <taxon>Poaceae</taxon>
        <taxon>BOP clade</taxon>
        <taxon>Pooideae</taxon>
        <taxon>Triticodae</taxon>
        <taxon>Triticeae</taxon>
        <taxon>Triticinae</taxon>
        <taxon>Triticum</taxon>
    </lineage>
</organism>
<dbReference type="AlphaFoldDB" id="A0A3B6RS47"/>
<dbReference type="GO" id="GO:0008408">
    <property type="term" value="F:3'-5' exonuclease activity"/>
    <property type="evidence" value="ECO:0000318"/>
    <property type="project" value="GO_Central"/>
</dbReference>
<evidence type="ECO:0000313" key="2">
    <source>
        <dbReference type="EnsemblPlants" id="TraesCS7A02G518900.1"/>
    </source>
</evidence>
<reference evidence="2" key="2">
    <citation type="submission" date="2018-10" db="UniProtKB">
        <authorList>
            <consortium name="EnsemblPlants"/>
        </authorList>
    </citation>
    <scope>IDENTIFICATION</scope>
</reference>
<feature type="compositionally biased region" description="Basic residues" evidence="1">
    <location>
        <begin position="159"/>
        <end position="168"/>
    </location>
</feature>
<accession>A0A3B6RS47</accession>
<sequence length="275" mass="29730">MATTEKREMVFFNVEAAQSPSLPDECSLLELAAILVCPRRLVEVSSYSTLNRPDDTGADGGVLSASSGAPSFKDVFLDIFEMLDGRVHGPMTWHVLIGAPGSSLSLPYLLKCTAAASTSRLISSLPRRSRRSSPETPLLAPPQVSSSRLHSLLLAGQQRRSRKHRPKHQAAASTRKQQQPRPPLLLLFLGHDSNRWSSTCASSISPVALTQGVGRRLLRATLHLAVLLSICAFPERRRPVRSSPTRPVRHYGDHHGCMGGAHAMGAAPATGFGHD</sequence>
<dbReference type="STRING" id="4565.A0A3B6RS47"/>
<name>A0A3B6RS47_WHEAT</name>
<dbReference type="Gramene" id="TraesCS7A03G1262000.1">
    <property type="protein sequence ID" value="TraesCS7A03G1262000.1.CDS"/>
    <property type="gene ID" value="TraesCS7A03G1262000"/>
</dbReference>